<feature type="transmembrane region" description="Helical" evidence="12">
    <location>
        <begin position="175"/>
        <end position="191"/>
    </location>
</feature>
<dbReference type="PROSITE" id="PS51098">
    <property type="entry name" value="PTS_EIIB_TYPE_1"/>
    <property type="match status" value="1"/>
</dbReference>
<dbReference type="GO" id="GO:0090588">
    <property type="term" value="F:protein-phosphocysteine-N-acetylmuramate phosphotransferase system transporter activity"/>
    <property type="evidence" value="ECO:0007669"/>
    <property type="project" value="TreeGrafter"/>
</dbReference>
<dbReference type="PANTHER" id="PTHR30175">
    <property type="entry name" value="PHOSPHOTRANSFERASE SYSTEM TRANSPORT PROTEIN"/>
    <property type="match status" value="1"/>
</dbReference>
<accession>A0A1M6LD00</accession>
<dbReference type="Pfam" id="PF02378">
    <property type="entry name" value="PTS_EIIC"/>
    <property type="match status" value="1"/>
</dbReference>
<feature type="active site" description="Phosphocysteine intermediate; for EIIB activity" evidence="11">
    <location>
        <position position="32"/>
    </location>
</feature>
<dbReference type="InterPro" id="IPR036878">
    <property type="entry name" value="Glu_permease_IIB"/>
</dbReference>
<evidence type="ECO:0000256" key="5">
    <source>
        <dbReference type="ARBA" id="ARBA00022679"/>
    </source>
</evidence>
<dbReference type="GO" id="GO:0009401">
    <property type="term" value="P:phosphoenolpyruvate-dependent sugar phosphotransferase system"/>
    <property type="evidence" value="ECO:0007669"/>
    <property type="project" value="UniProtKB-KW"/>
</dbReference>
<dbReference type="SUPFAM" id="SSF55604">
    <property type="entry name" value="Glucose permease domain IIB"/>
    <property type="match status" value="1"/>
</dbReference>
<sequence>MGENSGVNPKQIALEIIKNIGGSENISSIEHCATRLRVTLIDDEKADIKSLKKIEGIFSVRFRIGQLHMIIGTGLVNKVHKELNDIVKKNETKNNKQNIKKTKNINYIMNKFANIFIPLIPALVGGGMLMGINYIFQRFGLISNDNYISKLLSIFSSSAFVFLNILVGFTSAKEFGGTPILGAAMAGVLIHPRLEEININKGSGGIIAVLLVIYFMSFVEKKLRKVIPEVLDLILTPLITILITGFATMYILYPIGEFLTNIFLEILNLSLEKGGAMTGFFLGGVYSTIVTTGLHQGLNAFYLEILARTGENPMLPIFAMGDTAQAGAGFAVYLYAKNKSLKKIAANSIPVCLLGITEPIMFGVNLLLVRPFIGAAIGGAIGGGFIAFFKVPSVSLGLSTIPIISIIKQGYVVKYIVGFIIAFLGAFIATTILGFDESKIED</sequence>
<evidence type="ECO:0000256" key="1">
    <source>
        <dbReference type="ARBA" id="ARBA00004651"/>
    </source>
</evidence>
<feature type="transmembrane region" description="Helical" evidence="12">
    <location>
        <begin position="115"/>
        <end position="136"/>
    </location>
</feature>
<keyword evidence="5" id="KW-0808">Transferase</keyword>
<evidence type="ECO:0000256" key="9">
    <source>
        <dbReference type="ARBA" id="ARBA00022989"/>
    </source>
</evidence>
<dbReference type="GO" id="GO:0005886">
    <property type="term" value="C:plasma membrane"/>
    <property type="evidence" value="ECO:0007669"/>
    <property type="project" value="UniProtKB-SubCell"/>
</dbReference>
<feature type="transmembrane region" description="Helical" evidence="12">
    <location>
        <begin position="231"/>
        <end position="253"/>
    </location>
</feature>
<dbReference type="Pfam" id="PF00367">
    <property type="entry name" value="PTS_EIIB"/>
    <property type="match status" value="1"/>
</dbReference>
<dbReference type="PANTHER" id="PTHR30175:SF3">
    <property type="entry name" value="PTS SYSTEM N-ACETYLMURAMIC ACID-SPECIFIC EIIBC COMPONENT"/>
    <property type="match status" value="1"/>
</dbReference>
<proteinExistence type="predicted"/>
<evidence type="ECO:0000256" key="12">
    <source>
        <dbReference type="SAM" id="Phobius"/>
    </source>
</evidence>
<feature type="transmembrane region" description="Helical" evidence="12">
    <location>
        <begin position="148"/>
        <end position="169"/>
    </location>
</feature>
<evidence type="ECO:0000259" key="13">
    <source>
        <dbReference type="PROSITE" id="PS51098"/>
    </source>
</evidence>
<dbReference type="InterPro" id="IPR013013">
    <property type="entry name" value="PTS_EIIC_1"/>
</dbReference>
<dbReference type="RefSeq" id="WP_072887181.1">
    <property type="nucleotide sequence ID" value="NZ_FRAE01000010.1"/>
</dbReference>
<dbReference type="InterPro" id="IPR003352">
    <property type="entry name" value="PTS_EIIC"/>
</dbReference>
<dbReference type="Gene3D" id="3.30.1360.60">
    <property type="entry name" value="Glucose permease domain IIB"/>
    <property type="match status" value="1"/>
</dbReference>
<keyword evidence="2" id="KW-0813">Transport</keyword>
<keyword evidence="7 12" id="KW-0812">Transmembrane</keyword>
<feature type="transmembrane region" description="Helical" evidence="12">
    <location>
        <begin position="274"/>
        <end position="294"/>
    </location>
</feature>
<keyword evidence="9 12" id="KW-1133">Transmembrane helix</keyword>
<keyword evidence="10 12" id="KW-0472">Membrane</keyword>
<dbReference type="CDD" id="cd00212">
    <property type="entry name" value="PTS_IIB_glc"/>
    <property type="match status" value="1"/>
</dbReference>
<dbReference type="InterPro" id="IPR018113">
    <property type="entry name" value="PTrfase_EIIB_Cys"/>
</dbReference>
<evidence type="ECO:0000256" key="7">
    <source>
        <dbReference type="ARBA" id="ARBA00022692"/>
    </source>
</evidence>
<evidence type="ECO:0000256" key="4">
    <source>
        <dbReference type="ARBA" id="ARBA00022597"/>
    </source>
</evidence>
<evidence type="ECO:0000313" key="15">
    <source>
        <dbReference type="EMBL" id="SHJ68935.1"/>
    </source>
</evidence>
<comment type="subcellular location">
    <subcellularLocation>
        <location evidence="1">Cell membrane</location>
        <topology evidence="1">Multi-pass membrane protein</topology>
    </subcellularLocation>
</comment>
<dbReference type="PROSITE" id="PS01035">
    <property type="entry name" value="PTS_EIIB_TYPE_1_CYS"/>
    <property type="match status" value="1"/>
</dbReference>
<evidence type="ECO:0000256" key="6">
    <source>
        <dbReference type="ARBA" id="ARBA00022683"/>
    </source>
</evidence>
<keyword evidence="8" id="KW-0418">Kinase</keyword>
<dbReference type="STRING" id="1123349.SAMN02744037_00617"/>
<feature type="transmembrane region" description="Helical" evidence="12">
    <location>
        <begin position="412"/>
        <end position="435"/>
    </location>
</feature>
<evidence type="ECO:0000256" key="3">
    <source>
        <dbReference type="ARBA" id="ARBA00022475"/>
    </source>
</evidence>
<keyword evidence="4" id="KW-0762">Sugar transport</keyword>
<dbReference type="EMBL" id="FRAE01000010">
    <property type="protein sequence ID" value="SHJ68935.1"/>
    <property type="molecule type" value="Genomic_DNA"/>
</dbReference>
<dbReference type="PROSITE" id="PS51103">
    <property type="entry name" value="PTS_EIIC_TYPE_1"/>
    <property type="match status" value="1"/>
</dbReference>
<protein>
    <submittedName>
        <fullName evidence="15">PTS system IIB component, Glc family /PTS system IIC component, Glc family</fullName>
    </submittedName>
</protein>
<dbReference type="AlphaFoldDB" id="A0A1M6LD00"/>
<dbReference type="GO" id="GO:0016301">
    <property type="term" value="F:kinase activity"/>
    <property type="evidence" value="ECO:0007669"/>
    <property type="project" value="UniProtKB-KW"/>
</dbReference>
<dbReference type="GO" id="GO:0008982">
    <property type="term" value="F:protein-N(PI)-phosphohistidine-sugar phosphotransferase activity"/>
    <property type="evidence" value="ECO:0007669"/>
    <property type="project" value="InterPro"/>
</dbReference>
<evidence type="ECO:0000256" key="10">
    <source>
        <dbReference type="ARBA" id="ARBA00023136"/>
    </source>
</evidence>
<evidence type="ECO:0000256" key="11">
    <source>
        <dbReference type="PROSITE-ProRule" id="PRU00421"/>
    </source>
</evidence>
<evidence type="ECO:0000256" key="2">
    <source>
        <dbReference type="ARBA" id="ARBA00022448"/>
    </source>
</evidence>
<feature type="transmembrane region" description="Helical" evidence="12">
    <location>
        <begin position="348"/>
        <end position="366"/>
    </location>
</feature>
<feature type="transmembrane region" description="Helical" evidence="12">
    <location>
        <begin position="314"/>
        <end position="336"/>
    </location>
</feature>
<feature type="domain" description="PTS EIIB type-1" evidence="13">
    <location>
        <begin position="10"/>
        <end position="93"/>
    </location>
</feature>
<evidence type="ECO:0000313" key="16">
    <source>
        <dbReference type="Proteomes" id="UP000242497"/>
    </source>
</evidence>
<feature type="transmembrane region" description="Helical" evidence="12">
    <location>
        <begin position="372"/>
        <end position="391"/>
    </location>
</feature>
<dbReference type="InterPro" id="IPR001996">
    <property type="entry name" value="PTS_IIB_1"/>
</dbReference>
<keyword evidence="16" id="KW-1185">Reference proteome</keyword>
<evidence type="ECO:0000259" key="14">
    <source>
        <dbReference type="PROSITE" id="PS51103"/>
    </source>
</evidence>
<dbReference type="OrthoDB" id="92465at2"/>
<keyword evidence="6" id="KW-0598">Phosphotransferase system</keyword>
<dbReference type="InterPro" id="IPR050558">
    <property type="entry name" value="PTS_Sugar-Specific_Components"/>
</dbReference>
<dbReference type="Proteomes" id="UP000242497">
    <property type="component" value="Unassembled WGS sequence"/>
</dbReference>
<gene>
    <name evidence="15" type="ORF">SAMN02744037_00617</name>
</gene>
<keyword evidence="3" id="KW-1003">Cell membrane</keyword>
<evidence type="ECO:0000256" key="8">
    <source>
        <dbReference type="ARBA" id="ARBA00022777"/>
    </source>
</evidence>
<organism evidence="15 16">
    <name type="scientific">Tepidibacter formicigenes DSM 15518</name>
    <dbReference type="NCBI Taxonomy" id="1123349"/>
    <lineage>
        <taxon>Bacteria</taxon>
        <taxon>Bacillati</taxon>
        <taxon>Bacillota</taxon>
        <taxon>Clostridia</taxon>
        <taxon>Peptostreptococcales</taxon>
        <taxon>Peptostreptococcaceae</taxon>
        <taxon>Tepidibacter</taxon>
    </lineage>
</organism>
<feature type="domain" description="PTS EIIC type-1" evidence="14">
    <location>
        <begin position="110"/>
        <end position="442"/>
    </location>
</feature>
<name>A0A1M6LD00_9FIRM</name>
<feature type="transmembrane region" description="Helical" evidence="12">
    <location>
        <begin position="203"/>
        <end position="219"/>
    </location>
</feature>
<reference evidence="16" key="1">
    <citation type="submission" date="2016-11" db="EMBL/GenBank/DDBJ databases">
        <authorList>
            <person name="Varghese N."/>
            <person name="Submissions S."/>
        </authorList>
    </citation>
    <scope>NUCLEOTIDE SEQUENCE [LARGE SCALE GENOMIC DNA]</scope>
    <source>
        <strain evidence="16">DSM 15518</strain>
    </source>
</reference>